<evidence type="ECO:0000313" key="1">
    <source>
        <dbReference type="EMBL" id="KRY77500.1"/>
    </source>
</evidence>
<reference evidence="3 4" key="1">
    <citation type="submission" date="2015-01" db="EMBL/GenBank/DDBJ databases">
        <title>Evolution of Trichinella species and genotypes.</title>
        <authorList>
            <person name="Korhonen P.K."/>
            <person name="Edoardo P."/>
            <person name="Giuseppe L.R."/>
            <person name="Gasser R.B."/>
        </authorList>
    </citation>
    <scope>NUCLEOTIDE SEQUENCE [LARGE SCALE GENOMIC DNA]</scope>
    <source>
        <strain evidence="1">ISS13</strain>
        <strain evidence="2">ISS588</strain>
    </source>
</reference>
<accession>A0A0V1EV28</accession>
<dbReference type="AlphaFoldDB" id="A0A0V1EV28"/>
<dbReference type="EMBL" id="JYDS01000057">
    <property type="protein sequence ID" value="KRZ28453.1"/>
    <property type="molecule type" value="Genomic_DNA"/>
</dbReference>
<organism evidence="1 3">
    <name type="scientific">Trichinella pseudospiralis</name>
    <name type="common">Parasitic roundworm</name>
    <dbReference type="NCBI Taxonomy" id="6337"/>
    <lineage>
        <taxon>Eukaryota</taxon>
        <taxon>Metazoa</taxon>
        <taxon>Ecdysozoa</taxon>
        <taxon>Nematoda</taxon>
        <taxon>Enoplea</taxon>
        <taxon>Dorylaimia</taxon>
        <taxon>Trichinellida</taxon>
        <taxon>Trichinellidae</taxon>
        <taxon>Trichinella</taxon>
    </lineage>
</organism>
<comment type="caution">
    <text evidence="1">The sequence shown here is derived from an EMBL/GenBank/DDBJ whole genome shotgun (WGS) entry which is preliminary data.</text>
</comment>
<evidence type="ECO:0000313" key="4">
    <source>
        <dbReference type="Proteomes" id="UP000054805"/>
    </source>
</evidence>
<proteinExistence type="predicted"/>
<dbReference type="EMBL" id="JYDR01000007">
    <property type="protein sequence ID" value="KRY77500.1"/>
    <property type="molecule type" value="Genomic_DNA"/>
</dbReference>
<gene>
    <name evidence="1" type="ORF">T4A_2579</name>
    <name evidence="2" type="ORF">T4B_12853</name>
</gene>
<dbReference type="Proteomes" id="UP000054805">
    <property type="component" value="Unassembled WGS sequence"/>
</dbReference>
<keyword evidence="4" id="KW-1185">Reference proteome</keyword>
<name>A0A0V1EV28_TRIPS</name>
<evidence type="ECO:0000313" key="3">
    <source>
        <dbReference type="Proteomes" id="UP000054632"/>
    </source>
</evidence>
<sequence length="178" mass="19766">MKVIKSRELNPNMTPTKKTKVSGIAGTLLEDWATFPGESIRHSCKLNVRLFSCRLPEGQLENNAITECGRAHCANKGVDCHRLILASTMLLTQLQFDTRAHYLPLIGILWLFGLFAEEQTTIQAETKRIKSKLLFALQKTCLKASAVDSSVLSVYITGSYFGQQVAGVFLERGQFKTG</sequence>
<dbReference type="Proteomes" id="UP000054632">
    <property type="component" value="Unassembled WGS sequence"/>
</dbReference>
<protein>
    <submittedName>
        <fullName evidence="1">Uncharacterized protein</fullName>
    </submittedName>
</protein>
<evidence type="ECO:0000313" key="2">
    <source>
        <dbReference type="EMBL" id="KRZ28453.1"/>
    </source>
</evidence>